<dbReference type="KEGG" id="lmat:92512679"/>
<evidence type="ECO:0000313" key="3">
    <source>
        <dbReference type="EMBL" id="KAG5469369.1"/>
    </source>
</evidence>
<proteinExistence type="predicted"/>
<sequence length="600" mass="66666">MSHRYEDAVLKGMALLLLNLPPALCSSAQPLQKLFDTHYPNCGIAHILMNTPPIQSTSGENVMECGAVFFSSPKELWAILDRVRVLLRTEDGRLELRRGYLTLGVYEVLVEGVVTWGEEGRERITSDPTAVAPLPAPTAASGAHDTKIFALSRKAPPAAPESASFSATAAGTSSGAAPALRKEEASSSQVEALCGAEKCGEACQTVVVTLLFREIYNRHRYTRADGKRDRQDCAATSFPLSPFMVYQMLVGECAPRKIVVMECRQPGANREWRVLVELENADVAGHVIRVFTRRAVEYVSELPTNSTKPQSRQLPQKGVLSICAEVRYIVNGSYSVRKGQSRFLPNGDRNYHRTVAVRPFCSAELDLTNPKNLAKLQVKAPRDWKHDPHMMRPTSMRAQESQVRVEFLKEGQLSESTSAAVQHKRCRSPSPGESEGRQRRSPSRSRSRSTRASFSRSASVSSSPSSRDRYRPRRRHGRRRSDERWRTARETTPRGHPKTVETATTKAAAAPEALSRVEDRPIAAVGYAQTPSQLLAHQTMEAICQSARVAPVQPAVTYDSHGPLPVGWRPIFSHEYQQTYYAYRDPNTGVEMTTWERPAT</sequence>
<dbReference type="RefSeq" id="XP_067175542.1">
    <property type="nucleotide sequence ID" value="XM_067320167.1"/>
</dbReference>
<feature type="compositionally biased region" description="Low complexity" evidence="1">
    <location>
        <begin position="450"/>
        <end position="465"/>
    </location>
</feature>
<organism evidence="3 4">
    <name type="scientific">Leishmania martiniquensis</name>
    <dbReference type="NCBI Taxonomy" id="1580590"/>
    <lineage>
        <taxon>Eukaryota</taxon>
        <taxon>Discoba</taxon>
        <taxon>Euglenozoa</taxon>
        <taxon>Kinetoplastea</taxon>
        <taxon>Metakinetoplastina</taxon>
        <taxon>Trypanosomatida</taxon>
        <taxon>Trypanosomatidae</taxon>
        <taxon>Leishmaniinae</taxon>
        <taxon>Leishmania</taxon>
    </lineage>
</organism>
<dbReference type="AlphaFoldDB" id="A0A836KAK1"/>
<dbReference type="EMBL" id="JAFEUZ010000033">
    <property type="protein sequence ID" value="KAG5469369.1"/>
    <property type="molecule type" value="Genomic_DNA"/>
</dbReference>
<keyword evidence="2" id="KW-0732">Signal</keyword>
<dbReference type="Proteomes" id="UP000673552">
    <property type="component" value="Unassembled WGS sequence"/>
</dbReference>
<feature type="compositionally biased region" description="Low complexity" evidence="1">
    <location>
        <begin position="500"/>
        <end position="513"/>
    </location>
</feature>
<evidence type="ECO:0000256" key="1">
    <source>
        <dbReference type="SAM" id="MobiDB-lite"/>
    </source>
</evidence>
<feature type="region of interest" description="Disordered" evidence="1">
    <location>
        <begin position="411"/>
        <end position="514"/>
    </location>
</feature>
<gene>
    <name evidence="3" type="ORF">LSCM1_02586</name>
</gene>
<accession>A0A836KAK1</accession>
<protein>
    <recommendedName>
        <fullName evidence="5">WW domain-containing protein</fullName>
    </recommendedName>
</protein>
<name>A0A836KAK1_9TRYP</name>
<dbReference type="OrthoDB" id="264008at2759"/>
<feature type="chain" id="PRO_5032690488" description="WW domain-containing protein" evidence="2">
    <location>
        <begin position="26"/>
        <end position="600"/>
    </location>
</feature>
<dbReference type="GeneID" id="92512679"/>
<keyword evidence="4" id="KW-1185">Reference proteome</keyword>
<feature type="signal peptide" evidence="2">
    <location>
        <begin position="1"/>
        <end position="25"/>
    </location>
</feature>
<reference evidence="4" key="1">
    <citation type="journal article" date="2021" name="Microbiol. Resour. Announc.">
        <title>LGAAP: Leishmaniinae Genome Assembly and Annotation Pipeline.</title>
        <authorList>
            <person name="Almutairi H."/>
            <person name="Urbaniak M.D."/>
            <person name="Bates M.D."/>
            <person name="Jariyapan N."/>
            <person name="Kwakye-Nuako G."/>
            <person name="Thomaz-Soccol V."/>
            <person name="Al-Salem W.S."/>
            <person name="Dillon R.J."/>
            <person name="Bates P.A."/>
            <person name="Gatherer D."/>
        </authorList>
    </citation>
    <scope>NUCLEOTIDE SEQUENCE [LARGE SCALE GENOMIC DNA]</scope>
</reference>
<comment type="caution">
    <text evidence="3">The sequence shown here is derived from an EMBL/GenBank/DDBJ whole genome shotgun (WGS) entry which is preliminary data.</text>
</comment>
<reference evidence="4" key="2">
    <citation type="journal article" date="2021" name="Sci. Data">
        <title>Chromosome-scale genome sequencing, assembly and annotation of six genomes from subfamily Leishmaniinae.</title>
        <authorList>
            <person name="Almutairi H."/>
            <person name="Urbaniak M.D."/>
            <person name="Bates M.D."/>
            <person name="Jariyapan N."/>
            <person name="Kwakye-Nuako G."/>
            <person name="Thomaz Soccol V."/>
            <person name="Al-Salem W.S."/>
            <person name="Dillon R.J."/>
            <person name="Bates P.A."/>
            <person name="Gatherer D."/>
        </authorList>
    </citation>
    <scope>NUCLEOTIDE SEQUENCE [LARGE SCALE GENOMIC DNA]</scope>
</reference>
<evidence type="ECO:0008006" key="5">
    <source>
        <dbReference type="Google" id="ProtNLM"/>
    </source>
</evidence>
<feature type="compositionally biased region" description="Basic and acidic residues" evidence="1">
    <location>
        <begin position="480"/>
        <end position="493"/>
    </location>
</feature>
<feature type="compositionally biased region" description="Basic residues" evidence="1">
    <location>
        <begin position="439"/>
        <end position="449"/>
    </location>
</feature>
<evidence type="ECO:0000313" key="4">
    <source>
        <dbReference type="Proteomes" id="UP000673552"/>
    </source>
</evidence>
<feature type="compositionally biased region" description="Basic residues" evidence="1">
    <location>
        <begin position="470"/>
        <end position="479"/>
    </location>
</feature>
<evidence type="ECO:0000256" key="2">
    <source>
        <dbReference type="SAM" id="SignalP"/>
    </source>
</evidence>